<comment type="caution">
    <text evidence="1">The sequence shown here is derived from an EMBL/GenBank/DDBJ whole genome shotgun (WGS) entry which is preliminary data.</text>
</comment>
<keyword evidence="2" id="KW-1185">Reference proteome</keyword>
<evidence type="ECO:0000313" key="1">
    <source>
        <dbReference type="EMBL" id="KAK1851064.1"/>
    </source>
</evidence>
<dbReference type="Proteomes" id="UP001243330">
    <property type="component" value="Unassembled WGS sequence"/>
</dbReference>
<name>A0AAD9APC1_9PEZI</name>
<dbReference type="EMBL" id="JAQOWY010000104">
    <property type="protein sequence ID" value="KAK1851064.1"/>
    <property type="molecule type" value="Genomic_DNA"/>
</dbReference>
<dbReference type="AlphaFoldDB" id="A0AAD9APC1"/>
<gene>
    <name evidence="1" type="ORF">CCHR01_06292</name>
</gene>
<organism evidence="1 2">
    <name type="scientific">Colletotrichum chrysophilum</name>
    <dbReference type="NCBI Taxonomy" id="1836956"/>
    <lineage>
        <taxon>Eukaryota</taxon>
        <taxon>Fungi</taxon>
        <taxon>Dikarya</taxon>
        <taxon>Ascomycota</taxon>
        <taxon>Pezizomycotina</taxon>
        <taxon>Sordariomycetes</taxon>
        <taxon>Hypocreomycetidae</taxon>
        <taxon>Glomerellales</taxon>
        <taxon>Glomerellaceae</taxon>
        <taxon>Colletotrichum</taxon>
        <taxon>Colletotrichum gloeosporioides species complex</taxon>
    </lineage>
</organism>
<proteinExistence type="predicted"/>
<reference evidence="1" key="1">
    <citation type="submission" date="2023-01" db="EMBL/GenBank/DDBJ databases">
        <title>Colletotrichum chrysophilum M932 genome sequence.</title>
        <authorList>
            <person name="Baroncelli R."/>
        </authorList>
    </citation>
    <scope>NUCLEOTIDE SEQUENCE</scope>
    <source>
        <strain evidence="1">M932</strain>
    </source>
</reference>
<protein>
    <submittedName>
        <fullName evidence="1">Uncharacterized protein</fullName>
    </submittedName>
</protein>
<sequence length="45" mass="4864">MTSGLTKESNWPQSLIWKNPVFKASIEVAGPALPLTSWSSVGFSI</sequence>
<evidence type="ECO:0000313" key="2">
    <source>
        <dbReference type="Proteomes" id="UP001243330"/>
    </source>
</evidence>
<accession>A0AAD9APC1</accession>